<dbReference type="AlphaFoldDB" id="A0A4Z0GQI1"/>
<accession>A0A4Z0GQI1</accession>
<protein>
    <recommendedName>
        <fullName evidence="3">Zn-ribbon containing protein</fullName>
    </recommendedName>
</protein>
<sequence length="65" mass="7309">MKCPNCSSSNIGKLSANQFYCWNCFIELTLENGRLLLNQVEEDGTLTTLDDLFSESERQAKANGF</sequence>
<dbReference type="OrthoDB" id="1798711at2"/>
<organism evidence="1 2">
    <name type="scientific">Sporolactobacillus shoreae</name>
    <dbReference type="NCBI Taxonomy" id="1465501"/>
    <lineage>
        <taxon>Bacteria</taxon>
        <taxon>Bacillati</taxon>
        <taxon>Bacillota</taxon>
        <taxon>Bacilli</taxon>
        <taxon>Bacillales</taxon>
        <taxon>Sporolactobacillaceae</taxon>
        <taxon>Sporolactobacillus</taxon>
    </lineage>
</organism>
<dbReference type="RefSeq" id="WP_135347557.1">
    <property type="nucleotide sequence ID" value="NZ_SRJD01000003.1"/>
</dbReference>
<gene>
    <name evidence="1" type="ORF">E4665_04205</name>
</gene>
<dbReference type="Proteomes" id="UP000298347">
    <property type="component" value="Unassembled WGS sequence"/>
</dbReference>
<keyword evidence="2" id="KW-1185">Reference proteome</keyword>
<evidence type="ECO:0000313" key="1">
    <source>
        <dbReference type="EMBL" id="TGA99534.1"/>
    </source>
</evidence>
<evidence type="ECO:0000313" key="2">
    <source>
        <dbReference type="Proteomes" id="UP000298347"/>
    </source>
</evidence>
<reference evidence="1 2" key="1">
    <citation type="journal article" date="2015" name="Int. J. Syst. Evol. Microbiol.">
        <title>Sporolactobacillus shoreae sp. nov. and Sporolactobacillus spathodeae sp. nov., two spore-forming lactic acid bacteria isolated from tree barks in Thailand.</title>
        <authorList>
            <person name="Thamacharoensuk T."/>
            <person name="Kitahara M."/>
            <person name="Ohkuma M."/>
            <person name="Thongchul N."/>
            <person name="Tanasupawat S."/>
        </authorList>
    </citation>
    <scope>NUCLEOTIDE SEQUENCE [LARGE SCALE GENOMIC DNA]</scope>
    <source>
        <strain evidence="1 2">BK92</strain>
    </source>
</reference>
<name>A0A4Z0GQI1_9BACL</name>
<comment type="caution">
    <text evidence="1">The sequence shown here is derived from an EMBL/GenBank/DDBJ whole genome shotgun (WGS) entry which is preliminary data.</text>
</comment>
<proteinExistence type="predicted"/>
<dbReference type="EMBL" id="SRJD01000003">
    <property type="protein sequence ID" value="TGA99534.1"/>
    <property type="molecule type" value="Genomic_DNA"/>
</dbReference>
<evidence type="ECO:0008006" key="3">
    <source>
        <dbReference type="Google" id="ProtNLM"/>
    </source>
</evidence>